<proteinExistence type="predicted"/>
<dbReference type="Pfam" id="PF08239">
    <property type="entry name" value="SH3_3"/>
    <property type="match status" value="1"/>
</dbReference>
<evidence type="ECO:0000313" key="2">
    <source>
        <dbReference type="EMBL" id="MBP1969381.1"/>
    </source>
</evidence>
<dbReference type="EMBL" id="JAGGKX010000005">
    <property type="protein sequence ID" value="MBP1969381.1"/>
    <property type="molecule type" value="Genomic_DNA"/>
</dbReference>
<dbReference type="SUPFAM" id="SSF47090">
    <property type="entry name" value="PGBD-like"/>
    <property type="match status" value="2"/>
</dbReference>
<dbReference type="RefSeq" id="WP_209462564.1">
    <property type="nucleotide sequence ID" value="NZ_JAGGKX010000005.1"/>
</dbReference>
<feature type="non-terminal residue" evidence="2">
    <location>
        <position position="1"/>
    </location>
</feature>
<comment type="caution">
    <text evidence="2">The sequence shown here is derived from an EMBL/GenBank/DDBJ whole genome shotgun (WGS) entry which is preliminary data.</text>
</comment>
<dbReference type="SMART" id="SM00287">
    <property type="entry name" value="SH3b"/>
    <property type="match status" value="1"/>
</dbReference>
<dbReference type="PROSITE" id="PS51781">
    <property type="entry name" value="SH3B"/>
    <property type="match status" value="1"/>
</dbReference>
<dbReference type="Proteomes" id="UP001519345">
    <property type="component" value="Unassembled WGS sequence"/>
</dbReference>
<dbReference type="InterPro" id="IPR036366">
    <property type="entry name" value="PGBDSf"/>
</dbReference>
<dbReference type="InterPro" id="IPR052354">
    <property type="entry name" value="Cell_Wall_Dynamics_Protein"/>
</dbReference>
<dbReference type="PANTHER" id="PTHR34408">
    <property type="entry name" value="FAMILY PROTEIN, PUTATIVE-RELATED"/>
    <property type="match status" value="1"/>
</dbReference>
<name>A0ABS4IGD7_9BACI</name>
<protein>
    <submittedName>
        <fullName evidence="2">Beta-N-acetylglucosaminidase</fullName>
    </submittedName>
</protein>
<dbReference type="PANTHER" id="PTHR34408:SF1">
    <property type="entry name" value="GLYCOSYL HYDROLASE FAMILY 19 DOMAIN-CONTAINING PROTEIN HI_1415"/>
    <property type="match status" value="1"/>
</dbReference>
<dbReference type="SMART" id="SM00047">
    <property type="entry name" value="LYZ2"/>
    <property type="match status" value="1"/>
</dbReference>
<sequence length="429" mass="46966">SPSQYYGSVTVGVVENFQDYYDLPVTGIADTATRDKIAEILSPPYQSGDRGDPIVKLKEDLTTLGFANWSDPSQYYGSVTVSVVEDFQKAYGLEVNGIVDEITFVTLLEAVGSEEINTTQYDLTLEEALAIQMGANPQTDNEYDTYVSKTYIDDNNKVTANTLNVRGGPGTNYWEVGQLSEGTEVTILNEVGGWYQIEYTENHQWVNASSNDVLYQLDPTNFLSNERERFQFLDLARNSNATATELDIYLNGKGILENQGQAFIDAGSIHGVSDVYLVSHARLETGNGGSALANGVEVGKNPSGDLVLVTSNNKDNLTDIETTYNMFGIGAVDGNAHQGGAFRAYEEGWFSPDEAIVGGAQFIGDSYIKAGQNTLYSMRWNPAAMAANGTASHQYATDIGWASKQIFSMYNLYQDLGISNLYLDVPQYK</sequence>
<dbReference type="Gene3D" id="2.30.30.40">
    <property type="entry name" value="SH3 Domains"/>
    <property type="match status" value="1"/>
</dbReference>
<evidence type="ECO:0000313" key="3">
    <source>
        <dbReference type="Proteomes" id="UP001519345"/>
    </source>
</evidence>
<reference evidence="2 3" key="1">
    <citation type="submission" date="2021-03" db="EMBL/GenBank/DDBJ databases">
        <title>Genomic Encyclopedia of Type Strains, Phase IV (KMG-IV): sequencing the most valuable type-strain genomes for metagenomic binning, comparative biology and taxonomic classification.</title>
        <authorList>
            <person name="Goeker M."/>
        </authorList>
    </citation>
    <scope>NUCLEOTIDE SEQUENCE [LARGE SCALE GENOMIC DNA]</scope>
    <source>
        <strain evidence="2 3">DSM 25609</strain>
    </source>
</reference>
<dbReference type="Pfam" id="PF01471">
    <property type="entry name" value="PG_binding_1"/>
    <property type="match status" value="2"/>
</dbReference>
<accession>A0ABS4IGD7</accession>
<organism evidence="2 3">
    <name type="scientific">Virgibacillus natechei</name>
    <dbReference type="NCBI Taxonomy" id="1216297"/>
    <lineage>
        <taxon>Bacteria</taxon>
        <taxon>Bacillati</taxon>
        <taxon>Bacillota</taxon>
        <taxon>Bacilli</taxon>
        <taxon>Bacillales</taxon>
        <taxon>Bacillaceae</taxon>
        <taxon>Virgibacillus</taxon>
    </lineage>
</organism>
<dbReference type="InterPro" id="IPR003646">
    <property type="entry name" value="SH3-like_bac-type"/>
</dbReference>
<keyword evidence="3" id="KW-1185">Reference proteome</keyword>
<dbReference type="InterPro" id="IPR036365">
    <property type="entry name" value="PGBD-like_sf"/>
</dbReference>
<feature type="domain" description="SH3b" evidence="1">
    <location>
        <begin position="153"/>
        <end position="215"/>
    </location>
</feature>
<dbReference type="Gene3D" id="1.10.101.10">
    <property type="entry name" value="PGBD-like superfamily/PGBD"/>
    <property type="match status" value="2"/>
</dbReference>
<gene>
    <name evidence="2" type="ORF">J2Z83_001485</name>
</gene>
<dbReference type="InterPro" id="IPR002477">
    <property type="entry name" value="Peptidoglycan-bd-like"/>
</dbReference>
<dbReference type="Pfam" id="PF01832">
    <property type="entry name" value="Glucosaminidase"/>
    <property type="match status" value="1"/>
</dbReference>
<dbReference type="Gene3D" id="1.10.530.10">
    <property type="match status" value="1"/>
</dbReference>
<dbReference type="InterPro" id="IPR002901">
    <property type="entry name" value="MGlyc_endo_b_GlcNAc-like_dom"/>
</dbReference>
<evidence type="ECO:0000259" key="1">
    <source>
        <dbReference type="PROSITE" id="PS51781"/>
    </source>
</evidence>